<proteinExistence type="inferred from homology"/>
<dbReference type="Gene3D" id="3.60.21.10">
    <property type="match status" value="1"/>
</dbReference>
<evidence type="ECO:0000259" key="6">
    <source>
        <dbReference type="Pfam" id="PF00149"/>
    </source>
</evidence>
<dbReference type="AlphaFoldDB" id="A9EQB1"/>
<accession>A9EQB1</accession>
<keyword evidence="8" id="KW-1185">Reference proteome</keyword>
<dbReference type="KEGG" id="scl:sce3957"/>
<dbReference type="eggNOG" id="COG1409">
    <property type="taxonomic scope" value="Bacteria"/>
</dbReference>
<evidence type="ECO:0000256" key="4">
    <source>
        <dbReference type="ARBA" id="ARBA00025742"/>
    </source>
</evidence>
<evidence type="ECO:0000256" key="1">
    <source>
        <dbReference type="ARBA" id="ARBA00022723"/>
    </source>
</evidence>
<dbReference type="GO" id="GO:0016787">
    <property type="term" value="F:hydrolase activity"/>
    <property type="evidence" value="ECO:0007669"/>
    <property type="project" value="UniProtKB-KW"/>
</dbReference>
<evidence type="ECO:0000313" key="7">
    <source>
        <dbReference type="EMBL" id="CAN94117.1"/>
    </source>
</evidence>
<evidence type="ECO:0000256" key="2">
    <source>
        <dbReference type="ARBA" id="ARBA00022801"/>
    </source>
</evidence>
<dbReference type="PANTHER" id="PTHR42988:SF2">
    <property type="entry name" value="CYCLIC NUCLEOTIDE PHOSPHODIESTERASE CBUA0032-RELATED"/>
    <property type="match status" value="1"/>
</dbReference>
<dbReference type="BioCyc" id="SCEL448385:SCE_RS20290-MONOMER"/>
<keyword evidence="2" id="KW-0378">Hydrolase</keyword>
<protein>
    <submittedName>
        <fullName evidence="7">cAMP phosphodiesterase</fullName>
    </submittedName>
</protein>
<dbReference type="EMBL" id="AM746676">
    <property type="protein sequence ID" value="CAN94117.1"/>
    <property type="molecule type" value="Genomic_DNA"/>
</dbReference>
<dbReference type="GO" id="GO:0046872">
    <property type="term" value="F:metal ion binding"/>
    <property type="evidence" value="ECO:0007669"/>
    <property type="project" value="UniProtKB-KW"/>
</dbReference>
<dbReference type="HOGENOM" id="CLU_1625981_0_0_7"/>
<dbReference type="RefSeq" id="WP_012236587.1">
    <property type="nucleotide sequence ID" value="NC_010162.1"/>
</dbReference>
<dbReference type="InterPro" id="IPR050884">
    <property type="entry name" value="CNP_phosphodiesterase-III"/>
</dbReference>
<evidence type="ECO:0000256" key="3">
    <source>
        <dbReference type="ARBA" id="ARBA00023004"/>
    </source>
</evidence>
<name>A9EQB1_SORC5</name>
<dbReference type="InterPro" id="IPR029052">
    <property type="entry name" value="Metallo-depent_PP-like"/>
</dbReference>
<keyword evidence="3" id="KW-0408">Iron</keyword>
<reference evidence="7 8" key="1">
    <citation type="journal article" date="2007" name="Nat. Biotechnol.">
        <title>Complete genome sequence of the myxobacterium Sorangium cellulosum.</title>
        <authorList>
            <person name="Schneiker S."/>
            <person name="Perlova O."/>
            <person name="Kaiser O."/>
            <person name="Gerth K."/>
            <person name="Alici A."/>
            <person name="Altmeyer M.O."/>
            <person name="Bartels D."/>
            <person name="Bekel T."/>
            <person name="Beyer S."/>
            <person name="Bode E."/>
            <person name="Bode H.B."/>
            <person name="Bolten C.J."/>
            <person name="Choudhuri J.V."/>
            <person name="Doss S."/>
            <person name="Elnakady Y.A."/>
            <person name="Frank B."/>
            <person name="Gaigalat L."/>
            <person name="Goesmann A."/>
            <person name="Groeger C."/>
            <person name="Gross F."/>
            <person name="Jelsbak L."/>
            <person name="Jelsbak L."/>
            <person name="Kalinowski J."/>
            <person name="Kegler C."/>
            <person name="Knauber T."/>
            <person name="Konietzny S."/>
            <person name="Kopp M."/>
            <person name="Krause L."/>
            <person name="Krug D."/>
            <person name="Linke B."/>
            <person name="Mahmud T."/>
            <person name="Martinez-Arias R."/>
            <person name="McHardy A.C."/>
            <person name="Merai M."/>
            <person name="Meyer F."/>
            <person name="Mormann S."/>
            <person name="Munoz-Dorado J."/>
            <person name="Perez J."/>
            <person name="Pradella S."/>
            <person name="Rachid S."/>
            <person name="Raddatz G."/>
            <person name="Rosenau F."/>
            <person name="Rueckert C."/>
            <person name="Sasse F."/>
            <person name="Scharfe M."/>
            <person name="Schuster S.C."/>
            <person name="Suen G."/>
            <person name="Treuner-Lange A."/>
            <person name="Velicer G.J."/>
            <person name="Vorholter F.-J."/>
            <person name="Weissman K.J."/>
            <person name="Welch R.D."/>
            <person name="Wenzel S.C."/>
            <person name="Whitworth D.E."/>
            <person name="Wilhelm S."/>
            <person name="Wittmann C."/>
            <person name="Bloecker H."/>
            <person name="Puehler A."/>
            <person name="Mueller R."/>
        </authorList>
    </citation>
    <scope>NUCLEOTIDE SEQUENCE [LARGE SCALE GENOMIC DNA]</scope>
    <source>
        <strain evidence="8">So ce56</strain>
    </source>
</reference>
<dbReference type="PANTHER" id="PTHR42988">
    <property type="entry name" value="PHOSPHOHYDROLASE"/>
    <property type="match status" value="1"/>
</dbReference>
<sequence>MAHEREHRLRILHISDLHVRGPRETEGWRRRRVLSDPWERNLDDLVKDGIPIDLVCFTGDVADHGTQEEYGPATEFVEATLARLHVPKERFFVVPGNHDIHRTTSQAAWKHAALSACPMYRRSRGHAGYGAARRPADCGTSSASKSPMPATPIFGMEAAIEPS</sequence>
<dbReference type="OrthoDB" id="651281at2"/>
<dbReference type="Proteomes" id="UP000002139">
    <property type="component" value="Chromosome"/>
</dbReference>
<feature type="domain" description="Calcineurin-like phosphoesterase" evidence="6">
    <location>
        <begin position="9"/>
        <end position="102"/>
    </location>
</feature>
<keyword evidence="1" id="KW-0479">Metal-binding</keyword>
<gene>
    <name evidence="7" type="ordered locus">sce3957</name>
</gene>
<dbReference type="Pfam" id="PF00149">
    <property type="entry name" value="Metallophos"/>
    <property type="match status" value="1"/>
</dbReference>
<evidence type="ECO:0000256" key="5">
    <source>
        <dbReference type="SAM" id="MobiDB-lite"/>
    </source>
</evidence>
<comment type="similarity">
    <text evidence="4">Belongs to the cyclic nucleotide phosphodiesterase class-III family.</text>
</comment>
<dbReference type="STRING" id="448385.sce3957"/>
<organism evidence="7 8">
    <name type="scientific">Sorangium cellulosum (strain So ce56)</name>
    <name type="common">Polyangium cellulosum (strain So ce56)</name>
    <dbReference type="NCBI Taxonomy" id="448385"/>
    <lineage>
        <taxon>Bacteria</taxon>
        <taxon>Pseudomonadati</taxon>
        <taxon>Myxococcota</taxon>
        <taxon>Polyangia</taxon>
        <taxon>Polyangiales</taxon>
        <taxon>Polyangiaceae</taxon>
        <taxon>Sorangium</taxon>
    </lineage>
</organism>
<evidence type="ECO:0000313" key="8">
    <source>
        <dbReference type="Proteomes" id="UP000002139"/>
    </source>
</evidence>
<dbReference type="InterPro" id="IPR004843">
    <property type="entry name" value="Calcineurin-like_PHP"/>
</dbReference>
<dbReference type="SUPFAM" id="SSF56300">
    <property type="entry name" value="Metallo-dependent phosphatases"/>
    <property type="match status" value="1"/>
</dbReference>
<feature type="region of interest" description="Disordered" evidence="5">
    <location>
        <begin position="129"/>
        <end position="151"/>
    </location>
</feature>